<accession>A0A2V1JQ87</accession>
<dbReference type="EMBL" id="JRFU01000063">
    <property type="protein sequence ID" value="PWE87017.1"/>
    <property type="molecule type" value="Genomic_DNA"/>
</dbReference>
<protein>
    <submittedName>
        <fullName evidence="1">DsrE family protein</fullName>
    </submittedName>
</protein>
<dbReference type="Gene3D" id="3.40.1260.10">
    <property type="entry name" value="DsrEFH-like"/>
    <property type="match status" value="1"/>
</dbReference>
<proteinExistence type="predicted"/>
<name>A0A2V1JQ87_EUBRA</name>
<dbReference type="RefSeq" id="WP_109215318.1">
    <property type="nucleotide sequence ID" value="NZ_CABMEW010000003.1"/>
</dbReference>
<dbReference type="SUPFAM" id="SSF75169">
    <property type="entry name" value="DsrEFH-like"/>
    <property type="match status" value="1"/>
</dbReference>
<evidence type="ECO:0000313" key="2">
    <source>
        <dbReference type="Proteomes" id="UP000245288"/>
    </source>
</evidence>
<keyword evidence="2" id="KW-1185">Reference proteome</keyword>
<dbReference type="InterPro" id="IPR027396">
    <property type="entry name" value="DsrEFH-like"/>
</dbReference>
<comment type="caution">
    <text evidence="1">The sequence shown here is derived from an EMBL/GenBank/DDBJ whole genome shotgun (WGS) entry which is preliminary data.</text>
</comment>
<organism evidence="1 2">
    <name type="scientific">Eubacterium ramulus</name>
    <dbReference type="NCBI Taxonomy" id="39490"/>
    <lineage>
        <taxon>Bacteria</taxon>
        <taxon>Bacillati</taxon>
        <taxon>Bacillota</taxon>
        <taxon>Clostridia</taxon>
        <taxon>Eubacteriales</taxon>
        <taxon>Eubacteriaceae</taxon>
        <taxon>Eubacterium</taxon>
    </lineage>
</organism>
<gene>
    <name evidence="1" type="ORF">LG34_06490</name>
</gene>
<evidence type="ECO:0000313" key="1">
    <source>
        <dbReference type="EMBL" id="PWE87017.1"/>
    </source>
</evidence>
<reference evidence="1 2" key="1">
    <citation type="submission" date="2014-09" db="EMBL/GenBank/DDBJ databases">
        <title>Butyrate-producing bacteria isolated from human gut.</title>
        <authorList>
            <person name="Zhang Q."/>
            <person name="Zhao L."/>
        </authorList>
    </citation>
    <scope>NUCLEOTIDE SEQUENCE [LARGE SCALE GENOMIC DNA]</scope>
    <source>
        <strain evidence="1 2">21</strain>
    </source>
</reference>
<dbReference type="Proteomes" id="UP000245288">
    <property type="component" value="Unassembled WGS sequence"/>
</dbReference>
<sequence>MEQQNNKEHLHILWTNADVTTAKLMVMMYARNAMKNGWWKEVTVIVWGATVKLLAENEELQEELKRAESFGVKFTGCIACAEELNLVDKMKEIGLDLYKWGPPLTELIKSGAPLLTI</sequence>
<dbReference type="OrthoDB" id="9805634at2"/>
<dbReference type="AlphaFoldDB" id="A0A2V1JQ87"/>